<keyword evidence="3" id="KW-1185">Reference proteome</keyword>
<dbReference type="Proteomes" id="UP000236161">
    <property type="component" value="Unassembled WGS sequence"/>
</dbReference>
<gene>
    <name evidence="2" type="ORF">AXF42_Ash007399</name>
</gene>
<reference evidence="2 3" key="1">
    <citation type="journal article" date="2017" name="Nature">
        <title>The Apostasia genome and the evolution of orchids.</title>
        <authorList>
            <person name="Zhang G.Q."/>
            <person name="Liu K.W."/>
            <person name="Li Z."/>
            <person name="Lohaus R."/>
            <person name="Hsiao Y.Y."/>
            <person name="Niu S.C."/>
            <person name="Wang J.Y."/>
            <person name="Lin Y.C."/>
            <person name="Xu Q."/>
            <person name="Chen L.J."/>
            <person name="Yoshida K."/>
            <person name="Fujiwara S."/>
            <person name="Wang Z.W."/>
            <person name="Zhang Y.Q."/>
            <person name="Mitsuda N."/>
            <person name="Wang M."/>
            <person name="Liu G.H."/>
            <person name="Pecoraro L."/>
            <person name="Huang H.X."/>
            <person name="Xiao X.J."/>
            <person name="Lin M."/>
            <person name="Wu X.Y."/>
            <person name="Wu W.L."/>
            <person name="Chen Y.Y."/>
            <person name="Chang S.B."/>
            <person name="Sakamoto S."/>
            <person name="Ohme-Takagi M."/>
            <person name="Yagi M."/>
            <person name="Zeng S.J."/>
            <person name="Shen C.Y."/>
            <person name="Yeh C.M."/>
            <person name="Luo Y.B."/>
            <person name="Tsai W.C."/>
            <person name="Van de Peer Y."/>
            <person name="Liu Z.J."/>
        </authorList>
    </citation>
    <scope>NUCLEOTIDE SEQUENCE [LARGE SCALE GENOMIC DNA]</scope>
    <source>
        <strain evidence="3">cv. Shenzhen</strain>
        <tissue evidence="2">Stem</tissue>
    </source>
</reference>
<feature type="signal peptide" evidence="1">
    <location>
        <begin position="1"/>
        <end position="27"/>
    </location>
</feature>
<dbReference type="AlphaFoldDB" id="A0A2I0BA25"/>
<evidence type="ECO:0000313" key="2">
    <source>
        <dbReference type="EMBL" id="PKA64652.1"/>
    </source>
</evidence>
<feature type="chain" id="PRO_5014174886" evidence="1">
    <location>
        <begin position="28"/>
        <end position="148"/>
    </location>
</feature>
<evidence type="ECO:0000313" key="3">
    <source>
        <dbReference type="Proteomes" id="UP000236161"/>
    </source>
</evidence>
<dbReference type="EMBL" id="KZ451903">
    <property type="protein sequence ID" value="PKA64652.1"/>
    <property type="molecule type" value="Genomic_DNA"/>
</dbReference>
<name>A0A2I0BA25_9ASPA</name>
<sequence length="148" mass="16190">MATAASGHLLPSLVPLLFLLFLSIVSGDVVDDSRRQVIPHAYSSNFAQILGNLAVAKHNKGSEKRLDFCRTVMAEKVDNSTGTSGEYAIELFASPPGPDQKQQSFSATADVRGVINADGSVFVSEFVLLRFSRERFPRLVAKLKCYRI</sequence>
<keyword evidence="1" id="KW-0732">Signal</keyword>
<protein>
    <submittedName>
        <fullName evidence="2">Uncharacterized protein</fullName>
    </submittedName>
</protein>
<evidence type="ECO:0000256" key="1">
    <source>
        <dbReference type="SAM" id="SignalP"/>
    </source>
</evidence>
<organism evidence="2 3">
    <name type="scientific">Apostasia shenzhenica</name>
    <dbReference type="NCBI Taxonomy" id="1088818"/>
    <lineage>
        <taxon>Eukaryota</taxon>
        <taxon>Viridiplantae</taxon>
        <taxon>Streptophyta</taxon>
        <taxon>Embryophyta</taxon>
        <taxon>Tracheophyta</taxon>
        <taxon>Spermatophyta</taxon>
        <taxon>Magnoliopsida</taxon>
        <taxon>Liliopsida</taxon>
        <taxon>Asparagales</taxon>
        <taxon>Orchidaceae</taxon>
        <taxon>Apostasioideae</taxon>
        <taxon>Apostasia</taxon>
    </lineage>
</organism>
<accession>A0A2I0BA25</accession>
<proteinExistence type="predicted"/>